<dbReference type="RefSeq" id="WP_047875289.1">
    <property type="nucleotide sequence ID" value="NZ_BMYC01000003.1"/>
</dbReference>
<dbReference type="AlphaFoldDB" id="A0A0J1JDY6"/>
<comment type="cofactor">
    <cofactor evidence="1">
        <name>Zn(2+)</name>
        <dbReference type="ChEBI" id="CHEBI:29105"/>
    </cofactor>
</comment>
<keyword evidence="3" id="KW-0479">Metal-binding</keyword>
<name>A0A0J1JDY6_9GAMM</name>
<dbReference type="GO" id="GO:0046872">
    <property type="term" value="F:metal ion binding"/>
    <property type="evidence" value="ECO:0007669"/>
    <property type="project" value="UniProtKB-KW"/>
</dbReference>
<keyword evidence="4" id="KW-0378">Hydrolase</keyword>
<dbReference type="Gene3D" id="3.20.20.140">
    <property type="entry name" value="Metal-dependent hydrolases"/>
    <property type="match status" value="1"/>
</dbReference>
<dbReference type="SUPFAM" id="SSF51556">
    <property type="entry name" value="Metallo-dependent hydrolases"/>
    <property type="match status" value="1"/>
</dbReference>
<dbReference type="GO" id="GO:0000034">
    <property type="term" value="F:adenine deaminase activity"/>
    <property type="evidence" value="ECO:0007669"/>
    <property type="project" value="TreeGrafter"/>
</dbReference>
<dbReference type="InterPro" id="IPR001365">
    <property type="entry name" value="A_deaminase_dom"/>
</dbReference>
<evidence type="ECO:0000256" key="5">
    <source>
        <dbReference type="ARBA" id="ARBA00022833"/>
    </source>
</evidence>
<evidence type="ECO:0000313" key="7">
    <source>
        <dbReference type="EMBL" id="KLU99831.1"/>
    </source>
</evidence>
<gene>
    <name evidence="7" type="ORF">ABT58_15265</name>
</gene>
<dbReference type="PATRIC" id="fig|754436.4.peg.3234"/>
<evidence type="ECO:0000256" key="3">
    <source>
        <dbReference type="ARBA" id="ARBA00022723"/>
    </source>
</evidence>
<keyword evidence="5" id="KW-0862">Zinc</keyword>
<organism evidence="7 8">
    <name type="scientific">Photobacterium aphoticum</name>
    <dbReference type="NCBI Taxonomy" id="754436"/>
    <lineage>
        <taxon>Bacteria</taxon>
        <taxon>Pseudomonadati</taxon>
        <taxon>Pseudomonadota</taxon>
        <taxon>Gammaproteobacteria</taxon>
        <taxon>Vibrionales</taxon>
        <taxon>Vibrionaceae</taxon>
        <taxon>Photobacterium</taxon>
    </lineage>
</organism>
<protein>
    <submittedName>
        <fullName evidence="7">Adenosine deaminase</fullName>
    </submittedName>
</protein>
<sequence length="368" mass="42314">MASDTLSLSAFYHQFPKADLHYHLLGGVRLETMLAFADKYGVDLPEQEAKCYYRAYQHEGSVVKGGIEALTFLYQLMREPEDYYRVLTEVAEDAHACGVRYIETFWNPSDTALSYATVTDTLAQAIEDVEQRLGLIVRLIPSINREKSPEEAVDMVNAMIAYPHPYVLGIGIDYKEHNAPVEHFWKAYALAQSHGLRTTAHCSEFGLHWRNVETGVELIHVDRIDHGYTLIDNPELTALYAQHGIPFTVIPSNTYYFKLWPEHEQWAMNHPIRTMAKAGLNIIPCTDDWHIHDTTSANCYRVMVEDFGFDLDSLRQMLINSIEACWMPEELKQQWLTEWTTDFDRLRGTLAAEPVIAPHKLIQYCRAR</sequence>
<dbReference type="EMBL" id="LDOV01000027">
    <property type="protein sequence ID" value="KLU99831.1"/>
    <property type="molecule type" value="Genomic_DNA"/>
</dbReference>
<dbReference type="InterPro" id="IPR006330">
    <property type="entry name" value="Ado/ade_deaminase"/>
</dbReference>
<dbReference type="PANTHER" id="PTHR43114">
    <property type="entry name" value="ADENINE DEAMINASE"/>
    <property type="match status" value="1"/>
</dbReference>
<evidence type="ECO:0000256" key="4">
    <source>
        <dbReference type="ARBA" id="ARBA00022801"/>
    </source>
</evidence>
<dbReference type="InterPro" id="IPR032466">
    <property type="entry name" value="Metal_Hydrolase"/>
</dbReference>
<evidence type="ECO:0000313" key="8">
    <source>
        <dbReference type="Proteomes" id="UP000036426"/>
    </source>
</evidence>
<dbReference type="OrthoDB" id="105475at2"/>
<dbReference type="GO" id="GO:0005829">
    <property type="term" value="C:cytosol"/>
    <property type="evidence" value="ECO:0007669"/>
    <property type="project" value="TreeGrafter"/>
</dbReference>
<comment type="similarity">
    <text evidence="2">Belongs to the metallo-dependent hydrolases superfamily. Adenosine and AMP deaminases family.</text>
</comment>
<dbReference type="Pfam" id="PF00962">
    <property type="entry name" value="A_deaminase"/>
    <property type="match status" value="1"/>
</dbReference>
<proteinExistence type="inferred from homology"/>
<dbReference type="GO" id="GO:0043103">
    <property type="term" value="P:hypoxanthine salvage"/>
    <property type="evidence" value="ECO:0007669"/>
    <property type="project" value="TreeGrafter"/>
</dbReference>
<feature type="domain" description="Adenosine deaminase" evidence="6">
    <location>
        <begin position="16"/>
        <end position="336"/>
    </location>
</feature>
<reference evidence="7 8" key="1">
    <citation type="submission" date="2015-05" db="EMBL/GenBank/DDBJ databases">
        <title>Photobacterium galathea sp. nov.</title>
        <authorList>
            <person name="Machado H."/>
            <person name="Gram L."/>
        </authorList>
    </citation>
    <scope>NUCLEOTIDE SEQUENCE [LARGE SCALE GENOMIC DNA]</scope>
    <source>
        <strain evidence="7 8">DSM 25995</strain>
    </source>
</reference>
<evidence type="ECO:0000256" key="1">
    <source>
        <dbReference type="ARBA" id="ARBA00001947"/>
    </source>
</evidence>
<dbReference type="GO" id="GO:0006146">
    <property type="term" value="P:adenine catabolic process"/>
    <property type="evidence" value="ECO:0007669"/>
    <property type="project" value="TreeGrafter"/>
</dbReference>
<accession>A0A0J1JDY6</accession>
<evidence type="ECO:0000256" key="2">
    <source>
        <dbReference type="ARBA" id="ARBA00006676"/>
    </source>
</evidence>
<evidence type="ECO:0000259" key="6">
    <source>
        <dbReference type="Pfam" id="PF00962"/>
    </source>
</evidence>
<dbReference type="Proteomes" id="UP000036426">
    <property type="component" value="Unassembled WGS sequence"/>
</dbReference>
<dbReference type="PANTHER" id="PTHR43114:SF6">
    <property type="entry name" value="ADENINE DEAMINASE"/>
    <property type="match status" value="1"/>
</dbReference>
<keyword evidence="8" id="KW-1185">Reference proteome</keyword>
<comment type="caution">
    <text evidence="7">The sequence shown here is derived from an EMBL/GenBank/DDBJ whole genome shotgun (WGS) entry which is preliminary data.</text>
</comment>